<keyword evidence="3" id="KW-1185">Reference proteome</keyword>
<reference evidence="2 3" key="1">
    <citation type="journal article" date="2018" name="Sci. Rep.">
        <title>Genome sequence of the cauliflower mushroom Sparassis crispa (Hanabiratake) and its association with beneficial usage.</title>
        <authorList>
            <person name="Kiyama R."/>
            <person name="Furutani Y."/>
            <person name="Kawaguchi K."/>
            <person name="Nakanishi T."/>
        </authorList>
    </citation>
    <scope>NUCLEOTIDE SEQUENCE [LARGE SCALE GENOMIC DNA]</scope>
</reference>
<dbReference type="EMBL" id="BFAD01000012">
    <property type="protein sequence ID" value="GBE87999.1"/>
    <property type="molecule type" value="Genomic_DNA"/>
</dbReference>
<dbReference type="AlphaFoldDB" id="A0A401H0T7"/>
<proteinExistence type="predicted"/>
<dbReference type="InParanoid" id="A0A401H0T7"/>
<dbReference type="Proteomes" id="UP000287166">
    <property type="component" value="Unassembled WGS sequence"/>
</dbReference>
<gene>
    <name evidence="2" type="ORF">SCP_1202250</name>
</gene>
<feature type="compositionally biased region" description="Basic and acidic residues" evidence="1">
    <location>
        <begin position="1"/>
        <end position="10"/>
    </location>
</feature>
<dbReference type="RefSeq" id="XP_027618912.1">
    <property type="nucleotide sequence ID" value="XM_027763111.1"/>
</dbReference>
<sequence length="98" mass="11243">MRMERPDFAHVVHSSRKTRDNSRWSDLSLGHHCRQKTIITIQADYVRRTLFLPQGHMPMVRSKLTLSIKGEDTRVTNGSPAPCEMDLPVVMLNIVSDK</sequence>
<feature type="region of interest" description="Disordered" evidence="1">
    <location>
        <begin position="1"/>
        <end position="23"/>
    </location>
</feature>
<name>A0A401H0T7_9APHY</name>
<comment type="caution">
    <text evidence="2">The sequence shown here is derived from an EMBL/GenBank/DDBJ whole genome shotgun (WGS) entry which is preliminary data.</text>
</comment>
<protein>
    <submittedName>
        <fullName evidence="2">Uncharacterized protein</fullName>
    </submittedName>
</protein>
<organism evidence="2 3">
    <name type="scientific">Sparassis crispa</name>
    <dbReference type="NCBI Taxonomy" id="139825"/>
    <lineage>
        <taxon>Eukaryota</taxon>
        <taxon>Fungi</taxon>
        <taxon>Dikarya</taxon>
        <taxon>Basidiomycota</taxon>
        <taxon>Agaricomycotina</taxon>
        <taxon>Agaricomycetes</taxon>
        <taxon>Polyporales</taxon>
        <taxon>Sparassidaceae</taxon>
        <taxon>Sparassis</taxon>
    </lineage>
</organism>
<dbReference type="GeneID" id="38784916"/>
<accession>A0A401H0T7</accession>
<evidence type="ECO:0000313" key="3">
    <source>
        <dbReference type="Proteomes" id="UP000287166"/>
    </source>
</evidence>
<evidence type="ECO:0000256" key="1">
    <source>
        <dbReference type="SAM" id="MobiDB-lite"/>
    </source>
</evidence>
<evidence type="ECO:0000313" key="2">
    <source>
        <dbReference type="EMBL" id="GBE87999.1"/>
    </source>
</evidence>